<dbReference type="Pfam" id="PF14103">
    <property type="entry name" value="DUF4276"/>
    <property type="match status" value="1"/>
</dbReference>
<dbReference type="EMBL" id="CP032869">
    <property type="protein sequence ID" value="AYL97829.1"/>
    <property type="molecule type" value="Genomic_DNA"/>
</dbReference>
<organism evidence="1 2">
    <name type="scientific">Mucilaginibacter celer</name>
    <dbReference type="NCBI Taxonomy" id="2305508"/>
    <lineage>
        <taxon>Bacteria</taxon>
        <taxon>Pseudomonadati</taxon>
        <taxon>Bacteroidota</taxon>
        <taxon>Sphingobacteriia</taxon>
        <taxon>Sphingobacteriales</taxon>
        <taxon>Sphingobacteriaceae</taxon>
        <taxon>Mucilaginibacter</taxon>
    </lineage>
</organism>
<dbReference type="Proteomes" id="UP000270046">
    <property type="component" value="Chromosome"/>
</dbReference>
<sequence length="215" mass="25064">MKRIIIICEGQTEQEFCRQVLQPHFNAIHIDYPTIKKSGGGIVSWSALKKQIENHLIEEKSVIVTTFIDYYGIQDRFAFPEWAASKKEMDKGKRMNLLETAMHLAIAPSLNHRFIPYIQLHEFEALLFNDIKIFEDNLREDDFKKTELEQIIQQYPNPELINDTPENTPSRRLIRLIDGYDKIIYGAGLAESIGLEKIRAKSPRFNNWITTLENL</sequence>
<protein>
    <submittedName>
        <fullName evidence="1">DUF4276 family protein</fullName>
    </submittedName>
</protein>
<dbReference type="AlphaFoldDB" id="A0A494VTY3"/>
<dbReference type="RefSeq" id="WP_119406112.1">
    <property type="nucleotide sequence ID" value="NZ_CP032869.1"/>
</dbReference>
<evidence type="ECO:0000313" key="1">
    <source>
        <dbReference type="EMBL" id="AYL97829.1"/>
    </source>
</evidence>
<reference evidence="1 2" key="1">
    <citation type="submission" date="2018-10" db="EMBL/GenBank/DDBJ databases">
        <title>Genome sequencing of Mucilaginibacter sp. HYN0043.</title>
        <authorList>
            <person name="Kim M."/>
            <person name="Yi H."/>
        </authorList>
    </citation>
    <scope>NUCLEOTIDE SEQUENCE [LARGE SCALE GENOMIC DNA]</scope>
    <source>
        <strain evidence="1 2">HYN0043</strain>
    </source>
</reference>
<keyword evidence="2" id="KW-1185">Reference proteome</keyword>
<dbReference type="InterPro" id="IPR025455">
    <property type="entry name" value="DUF4276"/>
</dbReference>
<gene>
    <name evidence="1" type="ORF">HYN43_022145</name>
</gene>
<name>A0A494VTY3_9SPHI</name>
<dbReference type="KEGG" id="muh:HYN43_022145"/>
<proteinExistence type="predicted"/>
<dbReference type="OrthoDB" id="9801478at2"/>
<accession>A0A494VTY3</accession>
<evidence type="ECO:0000313" key="2">
    <source>
        <dbReference type="Proteomes" id="UP000270046"/>
    </source>
</evidence>